<keyword evidence="3" id="KW-0808">Transferase</keyword>
<keyword evidence="10 23" id="KW-0472">Membrane</keyword>
<evidence type="ECO:0000256" key="16">
    <source>
        <dbReference type="ARBA" id="ARBA00039056"/>
    </source>
</evidence>
<evidence type="ECO:0000256" key="14">
    <source>
        <dbReference type="ARBA" id="ARBA00037884"/>
    </source>
</evidence>
<evidence type="ECO:0000256" key="17">
    <source>
        <dbReference type="ARBA" id="ARBA00043664"/>
    </source>
</evidence>
<evidence type="ECO:0000256" key="8">
    <source>
        <dbReference type="ARBA" id="ARBA00023098"/>
    </source>
</evidence>
<dbReference type="PANTHER" id="PTHR10250">
    <property type="entry name" value="MICROSOMAL GLUTATHIONE S-TRANSFERASE"/>
    <property type="match status" value="1"/>
</dbReference>
<name>A0A8J5JZ64_HOMAM</name>
<evidence type="ECO:0000256" key="6">
    <source>
        <dbReference type="ARBA" id="ARBA00022989"/>
    </source>
</evidence>
<comment type="pathway">
    <text evidence="15">Lipid metabolism; arachidonate metabolism.</text>
</comment>
<evidence type="ECO:0000256" key="21">
    <source>
        <dbReference type="ARBA" id="ARBA00075145"/>
    </source>
</evidence>
<dbReference type="GO" id="GO:0004602">
    <property type="term" value="F:glutathione peroxidase activity"/>
    <property type="evidence" value="ECO:0007669"/>
    <property type="project" value="TreeGrafter"/>
</dbReference>
<accession>A0A8J5JZ64</accession>
<keyword evidence="9" id="KW-0496">Mitochondrion</keyword>
<feature type="transmembrane region" description="Helical" evidence="23">
    <location>
        <begin position="181"/>
        <end position="201"/>
    </location>
</feature>
<dbReference type="SUPFAM" id="SSF161084">
    <property type="entry name" value="MAPEG domain-like"/>
    <property type="match status" value="1"/>
</dbReference>
<keyword evidence="4 23" id="KW-0812">Transmembrane</keyword>
<evidence type="ECO:0000256" key="23">
    <source>
        <dbReference type="SAM" id="Phobius"/>
    </source>
</evidence>
<evidence type="ECO:0000256" key="9">
    <source>
        <dbReference type="ARBA" id="ARBA00023128"/>
    </source>
</evidence>
<dbReference type="GO" id="GO:0005783">
    <property type="term" value="C:endoplasmic reticulum"/>
    <property type="evidence" value="ECO:0007669"/>
    <property type="project" value="TreeGrafter"/>
</dbReference>
<comment type="caution">
    <text evidence="24">The sequence shown here is derived from an EMBL/GenBank/DDBJ whole genome shotgun (WGS) entry which is preliminary data.</text>
</comment>
<proteinExistence type="inferred from homology"/>
<comment type="catalytic activity">
    <reaction evidence="19">
        <text>15-deoxy-Delta(12,14)-prostaglandin J2 + glutathione = 15-deoxy-Delta(12,14)-prostaglandin J2-S-(R)-glutathione</text>
        <dbReference type="Rhea" id="RHEA:75963"/>
        <dbReference type="ChEBI" id="CHEBI:57925"/>
        <dbReference type="ChEBI" id="CHEBI:85236"/>
        <dbReference type="ChEBI" id="CHEBI:194498"/>
    </reaction>
    <physiologicalReaction direction="left-to-right" evidence="19">
        <dbReference type="Rhea" id="RHEA:75964"/>
    </physiologicalReaction>
</comment>
<organism evidence="24 25">
    <name type="scientific">Homarus americanus</name>
    <name type="common">American lobster</name>
    <dbReference type="NCBI Taxonomy" id="6706"/>
    <lineage>
        <taxon>Eukaryota</taxon>
        <taxon>Metazoa</taxon>
        <taxon>Ecdysozoa</taxon>
        <taxon>Arthropoda</taxon>
        <taxon>Crustacea</taxon>
        <taxon>Multicrustacea</taxon>
        <taxon>Malacostraca</taxon>
        <taxon>Eumalacostraca</taxon>
        <taxon>Eucarida</taxon>
        <taxon>Decapoda</taxon>
        <taxon>Pleocyemata</taxon>
        <taxon>Astacidea</taxon>
        <taxon>Nephropoidea</taxon>
        <taxon>Nephropidae</taxon>
        <taxon>Homarus</taxon>
    </lineage>
</organism>
<comment type="catalytic activity">
    <reaction evidence="18">
        <text>leukotriene C4 = leukotriene A4 + glutathione</text>
        <dbReference type="Rhea" id="RHEA:17617"/>
        <dbReference type="ChEBI" id="CHEBI:57463"/>
        <dbReference type="ChEBI" id="CHEBI:57925"/>
        <dbReference type="ChEBI" id="CHEBI:57973"/>
        <dbReference type="EC" id="4.4.1.20"/>
    </reaction>
    <physiologicalReaction direction="right-to-left" evidence="18">
        <dbReference type="Rhea" id="RHEA:17619"/>
    </physiologicalReaction>
</comment>
<dbReference type="GO" id="GO:0006629">
    <property type="term" value="P:lipid metabolic process"/>
    <property type="evidence" value="ECO:0007669"/>
    <property type="project" value="UniProtKB-KW"/>
</dbReference>
<keyword evidence="25" id="KW-1185">Reference proteome</keyword>
<dbReference type="GO" id="GO:0005741">
    <property type="term" value="C:mitochondrial outer membrane"/>
    <property type="evidence" value="ECO:0007669"/>
    <property type="project" value="UniProtKB-SubCell"/>
</dbReference>
<dbReference type="InterPro" id="IPR001129">
    <property type="entry name" value="Membr-assoc_MAPEG"/>
</dbReference>
<keyword evidence="8" id="KW-0443">Lipid metabolism</keyword>
<keyword evidence="7" id="KW-0560">Oxidoreductase</keyword>
<reference evidence="24" key="1">
    <citation type="journal article" date="2021" name="Sci. Adv.">
        <title>The American lobster genome reveals insights on longevity, neural, and immune adaptations.</title>
        <authorList>
            <person name="Polinski J.M."/>
            <person name="Zimin A.V."/>
            <person name="Clark K.F."/>
            <person name="Kohn A.B."/>
            <person name="Sadowski N."/>
            <person name="Timp W."/>
            <person name="Ptitsyn A."/>
            <person name="Khanna P."/>
            <person name="Romanova D.Y."/>
            <person name="Williams P."/>
            <person name="Greenwood S.J."/>
            <person name="Moroz L.L."/>
            <person name="Walt D.R."/>
            <person name="Bodnar A.G."/>
        </authorList>
    </citation>
    <scope>NUCLEOTIDE SEQUENCE</scope>
    <source>
        <strain evidence="24">GMGI-L3</strain>
    </source>
</reference>
<dbReference type="Proteomes" id="UP000747542">
    <property type="component" value="Unassembled WGS sequence"/>
</dbReference>
<dbReference type="AlphaFoldDB" id="A0A8J5JZ64"/>
<evidence type="ECO:0000256" key="5">
    <source>
        <dbReference type="ARBA" id="ARBA00022787"/>
    </source>
</evidence>
<evidence type="ECO:0000256" key="15">
    <source>
        <dbReference type="ARBA" id="ARBA00037916"/>
    </source>
</evidence>
<keyword evidence="13" id="KW-0449">Lipoprotein</keyword>
<evidence type="ECO:0000256" key="10">
    <source>
        <dbReference type="ARBA" id="ARBA00023136"/>
    </source>
</evidence>
<evidence type="ECO:0000256" key="2">
    <source>
        <dbReference type="ARBA" id="ARBA00010459"/>
    </source>
</evidence>
<comment type="pathway">
    <text evidence="14">Lipid metabolism; leukotriene C4 biosynthesis.</text>
</comment>
<dbReference type="EMBL" id="JAHLQT010025476">
    <property type="protein sequence ID" value="KAG7164339.1"/>
    <property type="molecule type" value="Genomic_DNA"/>
</dbReference>
<evidence type="ECO:0000256" key="13">
    <source>
        <dbReference type="ARBA" id="ARBA00023288"/>
    </source>
</evidence>
<evidence type="ECO:0000256" key="11">
    <source>
        <dbReference type="ARBA" id="ARBA00023139"/>
    </source>
</evidence>
<dbReference type="InterPro" id="IPR050997">
    <property type="entry name" value="MAPEG"/>
</dbReference>
<evidence type="ECO:0000256" key="12">
    <source>
        <dbReference type="ARBA" id="ARBA00023239"/>
    </source>
</evidence>
<evidence type="ECO:0000256" key="18">
    <source>
        <dbReference type="ARBA" id="ARBA00049298"/>
    </source>
</evidence>
<keyword evidence="11" id="KW-0564">Palmitate</keyword>
<comment type="subcellular location">
    <subcellularLocation>
        <location evidence="1">Mitochondrion outer membrane</location>
        <topology evidence="1">Multi-pass membrane protein</topology>
    </subcellularLocation>
</comment>
<feature type="transmembrane region" description="Helical" evidence="23">
    <location>
        <begin position="75"/>
        <end position="94"/>
    </location>
</feature>
<dbReference type="GO" id="GO:0005635">
    <property type="term" value="C:nuclear envelope"/>
    <property type="evidence" value="ECO:0007669"/>
    <property type="project" value="TreeGrafter"/>
</dbReference>
<evidence type="ECO:0000313" key="24">
    <source>
        <dbReference type="EMBL" id="KAG7164339.1"/>
    </source>
</evidence>
<dbReference type="FunFam" id="1.20.120.550:FF:000004">
    <property type="entry name" value="Microsomal glutathione S-transferase 3"/>
    <property type="match status" value="1"/>
</dbReference>
<gene>
    <name evidence="24" type="primary">MGST3-L</name>
    <name evidence="24" type="ORF">Hamer_G003509</name>
</gene>
<evidence type="ECO:0000256" key="4">
    <source>
        <dbReference type="ARBA" id="ARBA00022692"/>
    </source>
</evidence>
<evidence type="ECO:0000256" key="3">
    <source>
        <dbReference type="ARBA" id="ARBA00022679"/>
    </source>
</evidence>
<dbReference type="InterPro" id="IPR023352">
    <property type="entry name" value="MAPEG-like_dom_sf"/>
</dbReference>
<dbReference type="GO" id="GO:0004364">
    <property type="term" value="F:glutathione transferase activity"/>
    <property type="evidence" value="ECO:0007669"/>
    <property type="project" value="TreeGrafter"/>
</dbReference>
<dbReference type="EC" id="4.4.1.20" evidence="16"/>
<comment type="catalytic activity">
    <reaction evidence="17">
        <text>(5S)-hydroperoxy-(6E,8Z,11Z,14Z)-eicosatetraenoate + 2 glutathione = (5S)-hydroxy-(6E,8Z,11Z,14Z)-eicosatetraenoate + glutathione disulfide + H2O</text>
        <dbReference type="Rhea" id="RHEA:48620"/>
        <dbReference type="ChEBI" id="CHEBI:15377"/>
        <dbReference type="ChEBI" id="CHEBI:57450"/>
        <dbReference type="ChEBI" id="CHEBI:57925"/>
        <dbReference type="ChEBI" id="CHEBI:58297"/>
        <dbReference type="ChEBI" id="CHEBI:90632"/>
    </reaction>
    <physiologicalReaction direction="left-to-right" evidence="17">
        <dbReference type="Rhea" id="RHEA:48621"/>
    </physiologicalReaction>
</comment>
<dbReference type="GO" id="GO:0004464">
    <property type="term" value="F:leukotriene-C4 synthase activity"/>
    <property type="evidence" value="ECO:0007669"/>
    <property type="project" value="UniProtKB-EC"/>
</dbReference>
<keyword evidence="12" id="KW-0456">Lyase</keyword>
<feature type="transmembrane region" description="Helical" evidence="23">
    <location>
        <begin position="26"/>
        <end position="50"/>
    </location>
</feature>
<dbReference type="GO" id="GO:0006691">
    <property type="term" value="P:leukotriene metabolic process"/>
    <property type="evidence" value="ECO:0007669"/>
    <property type="project" value="UniProtKB-ARBA"/>
</dbReference>
<keyword evidence="5" id="KW-1000">Mitochondrion outer membrane</keyword>
<evidence type="ECO:0000256" key="19">
    <source>
        <dbReference type="ARBA" id="ARBA00051411"/>
    </source>
</evidence>
<dbReference type="PANTHER" id="PTHR10250:SF26">
    <property type="entry name" value="GLUTATHIONE S-TRANSFERASE 3, MITOCHONDRIAL"/>
    <property type="match status" value="1"/>
</dbReference>
<keyword evidence="6 23" id="KW-1133">Transmembrane helix</keyword>
<evidence type="ECO:0000256" key="22">
    <source>
        <dbReference type="ARBA" id="ARBA00076908"/>
    </source>
</evidence>
<dbReference type="Pfam" id="PF01124">
    <property type="entry name" value="MAPEG"/>
    <property type="match status" value="1"/>
</dbReference>
<comment type="similarity">
    <text evidence="2">Belongs to the MAPEG family.</text>
</comment>
<evidence type="ECO:0000313" key="25">
    <source>
        <dbReference type="Proteomes" id="UP000747542"/>
    </source>
</evidence>
<sequence length="204" mass="23428">MPYTLYIASEWSVEKLILKRKKYSKYYMLSMVLELMSTWISLSFIIFSYINTRKILFQCYNSGVRMVAIEVQPEYGYCVLVAVGSSFMLVWKAMKVGNMRRNLKINYPTMYSPDNDLFNCYQRAHQNTLENYPTFLTLLLLGGLHNPVVSALGGAVWCAGRVAYALGYYTGDPKKRMRGSFGYIGVVAMLYCTGRFATGLLEWF</sequence>
<evidence type="ECO:0000256" key="7">
    <source>
        <dbReference type="ARBA" id="ARBA00023002"/>
    </source>
</evidence>
<evidence type="ECO:0000256" key="20">
    <source>
        <dbReference type="ARBA" id="ARBA00069748"/>
    </source>
</evidence>
<protein>
    <recommendedName>
        <fullName evidence="20">Glutathione S-transferase 3, mitochondrial</fullName>
        <ecNumber evidence="16">4.4.1.20</ecNumber>
    </recommendedName>
    <alternativeName>
        <fullName evidence="21">Glutathione peroxidase MGST3</fullName>
    </alternativeName>
    <alternativeName>
        <fullName evidence="22">LTC4 synthase MGST3</fullName>
    </alternativeName>
</protein>
<dbReference type="Gene3D" id="1.20.120.550">
    <property type="entry name" value="Membrane associated eicosanoid/glutathione metabolism-like domain"/>
    <property type="match status" value="1"/>
</dbReference>
<evidence type="ECO:0000256" key="1">
    <source>
        <dbReference type="ARBA" id="ARBA00004374"/>
    </source>
</evidence>